<dbReference type="InterPro" id="IPR006439">
    <property type="entry name" value="HAD-SF_hydro_IA"/>
</dbReference>
<proteinExistence type="predicted"/>
<evidence type="ECO:0000256" key="2">
    <source>
        <dbReference type="ARBA" id="ARBA00022801"/>
    </source>
</evidence>
<evidence type="ECO:0000256" key="4">
    <source>
        <dbReference type="ARBA" id="ARBA00023277"/>
    </source>
</evidence>
<dbReference type="GO" id="GO:0046872">
    <property type="term" value="F:metal ion binding"/>
    <property type="evidence" value="ECO:0007669"/>
    <property type="project" value="UniProtKB-KW"/>
</dbReference>
<dbReference type="PANTHER" id="PTHR43434:SF23">
    <property type="entry name" value="PHOSPHOGLYCOLATE PHOSPHATASE"/>
    <property type="match status" value="1"/>
</dbReference>
<dbReference type="Gene3D" id="1.10.150.240">
    <property type="entry name" value="Putative phosphatase, domain 2"/>
    <property type="match status" value="1"/>
</dbReference>
<evidence type="ECO:0000313" key="5">
    <source>
        <dbReference type="EMBL" id="OEG72453.1"/>
    </source>
</evidence>
<dbReference type="GO" id="GO:0008967">
    <property type="term" value="F:phosphoglycolate phosphatase activity"/>
    <property type="evidence" value="ECO:0007669"/>
    <property type="project" value="TreeGrafter"/>
</dbReference>
<dbReference type="Gene3D" id="3.40.50.1000">
    <property type="entry name" value="HAD superfamily/HAD-like"/>
    <property type="match status" value="1"/>
</dbReference>
<gene>
    <name evidence="5" type="ORF">BEL05_05635</name>
</gene>
<dbReference type="SFLD" id="SFLDS00003">
    <property type="entry name" value="Haloacid_Dehalogenase"/>
    <property type="match status" value="1"/>
</dbReference>
<dbReference type="RefSeq" id="WP_069672220.1">
    <property type="nucleotide sequence ID" value="NZ_JBHOHD010000008.1"/>
</dbReference>
<protein>
    <submittedName>
        <fullName evidence="5">Phosphoglycolate phosphatase</fullName>
    </submittedName>
</protein>
<dbReference type="SFLD" id="SFLDG01135">
    <property type="entry name" value="C1.5.6:_HAD__Beta-PGM__Phospha"/>
    <property type="match status" value="1"/>
</dbReference>
<evidence type="ECO:0000313" key="6">
    <source>
        <dbReference type="Proteomes" id="UP000095230"/>
    </source>
</evidence>
<dbReference type="GO" id="GO:0006281">
    <property type="term" value="P:DNA repair"/>
    <property type="evidence" value="ECO:0007669"/>
    <property type="project" value="TreeGrafter"/>
</dbReference>
<keyword evidence="4" id="KW-0119">Carbohydrate metabolism</keyword>
<dbReference type="InterPro" id="IPR036412">
    <property type="entry name" value="HAD-like_sf"/>
</dbReference>
<dbReference type="EMBL" id="MCBT01000048">
    <property type="protein sequence ID" value="OEG72453.1"/>
    <property type="molecule type" value="Genomic_DNA"/>
</dbReference>
<dbReference type="InterPro" id="IPR023214">
    <property type="entry name" value="HAD_sf"/>
</dbReference>
<dbReference type="STRING" id="23.BEL05_05635"/>
<dbReference type="SUPFAM" id="SSF56784">
    <property type="entry name" value="HAD-like"/>
    <property type="match status" value="1"/>
</dbReference>
<dbReference type="PANTHER" id="PTHR43434">
    <property type="entry name" value="PHOSPHOGLYCOLATE PHOSPHATASE"/>
    <property type="match status" value="1"/>
</dbReference>
<organism evidence="5 6">
    <name type="scientific">Shewanella colwelliana</name>
    <name type="common">Alteromonas colwelliana</name>
    <dbReference type="NCBI Taxonomy" id="23"/>
    <lineage>
        <taxon>Bacteria</taxon>
        <taxon>Pseudomonadati</taxon>
        <taxon>Pseudomonadota</taxon>
        <taxon>Gammaproteobacteria</taxon>
        <taxon>Alteromonadales</taxon>
        <taxon>Shewanellaceae</taxon>
        <taxon>Shewanella</taxon>
    </lineage>
</organism>
<keyword evidence="2" id="KW-0378">Hydrolase</keyword>
<name>A0A1E5IR88_SHECO</name>
<keyword evidence="1" id="KW-0479">Metal-binding</keyword>
<dbReference type="InterPro" id="IPR041492">
    <property type="entry name" value="HAD_2"/>
</dbReference>
<sequence length="226" mass="24307">MTMRKLPAIKGVLFDLDGTLVDTAPDLIAALNLALVEYGYPQVALSAIRDEASNGSMALVNAAQPYIGDVAQTQLQQALLKHYGQVNGQQAIYFDGVKKLIDFLVAEQIPFGVVTNKAACFARPLLHHLGLIPLMPAVVSGDSVRYTKPHPAPMLLAAQQIGVDVAQILYLGDALRDLQAAQNSGMQGGIAQWGYIGQADNSSEWPHDFSFDNPDEIIALLNANLK</sequence>
<dbReference type="GO" id="GO:0005829">
    <property type="term" value="C:cytosol"/>
    <property type="evidence" value="ECO:0007669"/>
    <property type="project" value="TreeGrafter"/>
</dbReference>
<keyword evidence="3" id="KW-0460">Magnesium</keyword>
<dbReference type="InterPro" id="IPR023198">
    <property type="entry name" value="PGP-like_dom2"/>
</dbReference>
<dbReference type="Pfam" id="PF13419">
    <property type="entry name" value="HAD_2"/>
    <property type="match status" value="1"/>
</dbReference>
<dbReference type="Proteomes" id="UP000095230">
    <property type="component" value="Unassembled WGS sequence"/>
</dbReference>
<dbReference type="SFLD" id="SFLDG01129">
    <property type="entry name" value="C1.5:_HAD__Beta-PGM__Phosphata"/>
    <property type="match status" value="1"/>
</dbReference>
<evidence type="ECO:0000256" key="1">
    <source>
        <dbReference type="ARBA" id="ARBA00022723"/>
    </source>
</evidence>
<reference evidence="5 6" key="1">
    <citation type="submission" date="2016-07" db="EMBL/GenBank/DDBJ databases">
        <title>Whole-genome of two Shewanella species isolated from a digestive organ of sea cucumber Apostichopus japonicus Selenka 1867.</title>
        <authorList>
            <person name="Hong H.-H."/>
            <person name="Choi H."/>
            <person name="Cheon S."/>
            <person name="Oh J.-S."/>
            <person name="Lee H.-G."/>
            <person name="Park C."/>
        </authorList>
    </citation>
    <scope>NUCLEOTIDE SEQUENCE [LARGE SCALE GENOMIC DNA]</scope>
    <source>
        <strain evidence="5 6">CSB03KR</strain>
    </source>
</reference>
<dbReference type="OrthoDB" id="9776368at2"/>
<evidence type="ECO:0000256" key="3">
    <source>
        <dbReference type="ARBA" id="ARBA00022842"/>
    </source>
</evidence>
<comment type="caution">
    <text evidence="5">The sequence shown here is derived from an EMBL/GenBank/DDBJ whole genome shotgun (WGS) entry which is preliminary data.</text>
</comment>
<accession>A0A1E5IR88</accession>
<dbReference type="AlphaFoldDB" id="A0A1E5IR88"/>
<dbReference type="InterPro" id="IPR050155">
    <property type="entry name" value="HAD-like_hydrolase_sf"/>
</dbReference>
<dbReference type="NCBIfam" id="TIGR01549">
    <property type="entry name" value="HAD-SF-IA-v1"/>
    <property type="match status" value="1"/>
</dbReference>